<keyword evidence="3" id="KW-1185">Reference proteome</keyword>
<dbReference type="Pfam" id="PF13565">
    <property type="entry name" value="HTH_32"/>
    <property type="match status" value="1"/>
</dbReference>
<dbReference type="Gene3D" id="3.30.420.10">
    <property type="entry name" value="Ribonuclease H-like superfamily/Ribonuclease H"/>
    <property type="match status" value="1"/>
</dbReference>
<protein>
    <recommendedName>
        <fullName evidence="1">Tc1-like transposase DDE domain-containing protein</fullName>
    </recommendedName>
</protein>
<feature type="domain" description="Tc1-like transposase DDE" evidence="1">
    <location>
        <begin position="176"/>
        <end position="322"/>
    </location>
</feature>
<dbReference type="InterPro" id="IPR036397">
    <property type="entry name" value="RNaseH_sf"/>
</dbReference>
<sequence length="353" mass="41402">MPAPLKIDLSEEEDKNLLELQKLAGIPYRVKERAEIIRLRHYGWSAEKIAQYKGKSPHTVRDCFHRWKKRGMEGLWEKMGRGRKKKWKEDDLVYVEKCLEEDSRTYNAAQLARKLATERKVVLSQDRLRKILKARGWVWKRTRYKQPNGADPQVKLAKKADLDWLFWAHSAGEIRLKFLDESGFSVWSPVSYTYARLGEQKVLQQTKRRGKRLNILGLYSVGVSFDYGLKLGSFKGDTYIKLLEWQAQLAAQHFEKTGEITVIVQDNHPIHTSKQVREYWDKWQQQGLFFFQLPKYSSEMNLIEIEWHQLKTHELAGQILPDEYDLAIAVKQGIEARAQKGGYETHCFKFNSA</sequence>
<dbReference type="Pfam" id="PF13358">
    <property type="entry name" value="DDE_3"/>
    <property type="match status" value="1"/>
</dbReference>
<dbReference type="EMBL" id="CP020771">
    <property type="protein sequence ID" value="ARI79577.1"/>
    <property type="molecule type" value="Genomic_DNA"/>
</dbReference>
<reference evidence="2 3" key="1">
    <citation type="journal article" date="2018" name="Harmful Algae">
        <title>The highly heterogeneous methylated genomes and diverse restriction-modification systems of bloom-forming Microcystis.</title>
        <authorList>
            <person name="Zhao L."/>
            <person name="Song Y."/>
            <person name="Li L."/>
            <person name="Gan N."/>
            <person name="Brand J.J."/>
            <person name="Song L."/>
        </authorList>
    </citation>
    <scope>NUCLEOTIDE SEQUENCE [LARGE SCALE GENOMIC DNA]</scope>
    <source>
        <strain evidence="2 3">PCC 7806SL</strain>
    </source>
</reference>
<dbReference type="GO" id="GO:0003676">
    <property type="term" value="F:nucleic acid binding"/>
    <property type="evidence" value="ECO:0007669"/>
    <property type="project" value="InterPro"/>
</dbReference>
<dbReference type="AlphaFoldDB" id="A0AB33BSU5"/>
<organism evidence="2 3">
    <name type="scientific">Microcystis aeruginosa PCC 7806SL</name>
    <dbReference type="NCBI Taxonomy" id="1903187"/>
    <lineage>
        <taxon>Bacteria</taxon>
        <taxon>Bacillati</taxon>
        <taxon>Cyanobacteriota</taxon>
        <taxon>Cyanophyceae</taxon>
        <taxon>Oscillatoriophycideae</taxon>
        <taxon>Chroococcales</taxon>
        <taxon>Microcystaceae</taxon>
        <taxon>Microcystis</taxon>
    </lineage>
</organism>
<dbReference type="Proteomes" id="UP000192439">
    <property type="component" value="Chromosome"/>
</dbReference>
<dbReference type="SUPFAM" id="SSF46689">
    <property type="entry name" value="Homeodomain-like"/>
    <property type="match status" value="1"/>
</dbReference>
<dbReference type="InterPro" id="IPR038717">
    <property type="entry name" value="Tc1-like_DDE_dom"/>
</dbReference>
<accession>A0AB33BSU5</accession>
<dbReference type="InterPro" id="IPR009057">
    <property type="entry name" value="Homeodomain-like_sf"/>
</dbReference>
<evidence type="ECO:0000313" key="3">
    <source>
        <dbReference type="Proteomes" id="UP000192439"/>
    </source>
</evidence>
<dbReference type="InterPro" id="IPR047655">
    <property type="entry name" value="Transpos_IS630-like"/>
</dbReference>
<proteinExistence type="predicted"/>
<gene>
    <name evidence="2" type="ORF">BH695_0296</name>
</gene>
<evidence type="ECO:0000259" key="1">
    <source>
        <dbReference type="Pfam" id="PF13358"/>
    </source>
</evidence>
<name>A0AB33BSU5_MICA7</name>
<dbReference type="NCBIfam" id="NF033545">
    <property type="entry name" value="transpos_IS630"/>
    <property type="match status" value="1"/>
</dbReference>
<evidence type="ECO:0000313" key="2">
    <source>
        <dbReference type="EMBL" id="ARI79577.1"/>
    </source>
</evidence>
<dbReference type="RefSeq" id="WP_002745145.1">
    <property type="nucleotide sequence ID" value="NZ_CP020771.1"/>
</dbReference>